<name>A0A9P5U041_9AGAR</name>
<feature type="transmembrane region" description="Helical" evidence="2">
    <location>
        <begin position="164"/>
        <end position="184"/>
    </location>
</feature>
<keyword evidence="2" id="KW-0812">Transmembrane</keyword>
<sequence>MAICEMTTIPNQQSIAAIIAESALYGAYTVFMIIAIQRLILNNLDENAFVFAQTAIFTFLFVIGDAVVVWRACAILQYEWRVIWIPLLLLTSTLFMAFFYLGCMGLNDWRILENQAQVCANGQLAGYALSITTNSVATFLVAYKAWVHRKSMEGLLGARIRKSRAANILTLLIESGLIYLVIWASKGWVYNSSLGQKTIAAQFANTIMNAAGNQIAGLYPTIVIVIINQDEDPRPEWGASLGNMPPSRISQQGPNSIPRTHNGTQNIIGANVISRAGTCDLEEGLSRDAASNSTSPSTASLKERS</sequence>
<evidence type="ECO:0000313" key="3">
    <source>
        <dbReference type="EMBL" id="KAF9062205.1"/>
    </source>
</evidence>
<feature type="transmembrane region" description="Helical" evidence="2">
    <location>
        <begin position="122"/>
        <end position="143"/>
    </location>
</feature>
<feature type="transmembrane region" description="Helical" evidence="2">
    <location>
        <begin position="48"/>
        <end position="70"/>
    </location>
</feature>
<evidence type="ECO:0000256" key="1">
    <source>
        <dbReference type="SAM" id="MobiDB-lite"/>
    </source>
</evidence>
<keyword evidence="2" id="KW-0472">Membrane</keyword>
<feature type="transmembrane region" description="Helical" evidence="2">
    <location>
        <begin position="82"/>
        <end position="102"/>
    </location>
</feature>
<dbReference type="EMBL" id="JADNRY010000179">
    <property type="protein sequence ID" value="KAF9062205.1"/>
    <property type="molecule type" value="Genomic_DNA"/>
</dbReference>
<gene>
    <name evidence="3" type="ORF">BDP27DRAFT_1406327</name>
</gene>
<dbReference type="AlphaFoldDB" id="A0A9P5U041"/>
<keyword evidence="4" id="KW-1185">Reference proteome</keyword>
<evidence type="ECO:0000256" key="2">
    <source>
        <dbReference type="SAM" id="Phobius"/>
    </source>
</evidence>
<feature type="compositionally biased region" description="Low complexity" evidence="1">
    <location>
        <begin position="289"/>
        <end position="305"/>
    </location>
</feature>
<accession>A0A9P5U041</accession>
<feature type="region of interest" description="Disordered" evidence="1">
    <location>
        <begin position="283"/>
        <end position="305"/>
    </location>
</feature>
<dbReference type="Proteomes" id="UP000772434">
    <property type="component" value="Unassembled WGS sequence"/>
</dbReference>
<organism evidence="3 4">
    <name type="scientific">Rhodocollybia butyracea</name>
    <dbReference type="NCBI Taxonomy" id="206335"/>
    <lineage>
        <taxon>Eukaryota</taxon>
        <taxon>Fungi</taxon>
        <taxon>Dikarya</taxon>
        <taxon>Basidiomycota</taxon>
        <taxon>Agaricomycotina</taxon>
        <taxon>Agaricomycetes</taxon>
        <taxon>Agaricomycetidae</taxon>
        <taxon>Agaricales</taxon>
        <taxon>Marasmiineae</taxon>
        <taxon>Omphalotaceae</taxon>
        <taxon>Rhodocollybia</taxon>
    </lineage>
</organism>
<protein>
    <submittedName>
        <fullName evidence="3">Uncharacterized protein</fullName>
    </submittedName>
</protein>
<proteinExistence type="predicted"/>
<reference evidence="3" key="1">
    <citation type="submission" date="2020-11" db="EMBL/GenBank/DDBJ databases">
        <authorList>
            <consortium name="DOE Joint Genome Institute"/>
            <person name="Ahrendt S."/>
            <person name="Riley R."/>
            <person name="Andreopoulos W."/>
            <person name="Labutti K."/>
            <person name="Pangilinan J."/>
            <person name="Ruiz-Duenas F.J."/>
            <person name="Barrasa J.M."/>
            <person name="Sanchez-Garcia M."/>
            <person name="Camarero S."/>
            <person name="Miyauchi S."/>
            <person name="Serrano A."/>
            <person name="Linde D."/>
            <person name="Babiker R."/>
            <person name="Drula E."/>
            <person name="Ayuso-Fernandez I."/>
            <person name="Pacheco R."/>
            <person name="Padilla G."/>
            <person name="Ferreira P."/>
            <person name="Barriuso J."/>
            <person name="Kellner H."/>
            <person name="Castanera R."/>
            <person name="Alfaro M."/>
            <person name="Ramirez L."/>
            <person name="Pisabarro A.G."/>
            <person name="Kuo A."/>
            <person name="Tritt A."/>
            <person name="Lipzen A."/>
            <person name="He G."/>
            <person name="Yan M."/>
            <person name="Ng V."/>
            <person name="Cullen D."/>
            <person name="Martin F."/>
            <person name="Rosso M.-N."/>
            <person name="Henrissat B."/>
            <person name="Hibbett D."/>
            <person name="Martinez A.T."/>
            <person name="Grigoriev I.V."/>
        </authorList>
    </citation>
    <scope>NUCLEOTIDE SEQUENCE</scope>
    <source>
        <strain evidence="3">AH 40177</strain>
    </source>
</reference>
<keyword evidence="2" id="KW-1133">Transmembrane helix</keyword>
<evidence type="ECO:0000313" key="4">
    <source>
        <dbReference type="Proteomes" id="UP000772434"/>
    </source>
</evidence>
<dbReference type="OrthoDB" id="2744793at2759"/>
<comment type="caution">
    <text evidence="3">The sequence shown here is derived from an EMBL/GenBank/DDBJ whole genome shotgun (WGS) entry which is preliminary data.</text>
</comment>
<feature type="region of interest" description="Disordered" evidence="1">
    <location>
        <begin position="236"/>
        <end position="255"/>
    </location>
</feature>
<feature type="transmembrane region" description="Helical" evidence="2">
    <location>
        <begin position="15"/>
        <end position="36"/>
    </location>
</feature>